<reference evidence="11" key="1">
    <citation type="submission" date="2020-11" db="EMBL/GenBank/DDBJ databases">
        <title>Gallus gallus (Chicken) genome, bGalGal1, GRCg7b, maternal haplotype autosomes + Z &amp; W.</title>
        <authorList>
            <person name="Warren W."/>
            <person name="Formenti G."/>
            <person name="Fedrigo O."/>
            <person name="Haase B."/>
            <person name="Mountcastle J."/>
            <person name="Balacco J."/>
            <person name="Tracey A."/>
            <person name="Schneider V."/>
            <person name="Okimoto R."/>
            <person name="Cheng H."/>
            <person name="Hawken R."/>
            <person name="Howe K."/>
            <person name="Jarvis E.D."/>
        </authorList>
    </citation>
    <scope>NUCLEOTIDE SEQUENCE [LARGE SCALE GENOMIC DNA]</scope>
    <source>
        <strain evidence="11">Broiler</strain>
    </source>
</reference>
<dbReference type="InterPro" id="IPR013783">
    <property type="entry name" value="Ig-like_fold"/>
</dbReference>
<dbReference type="OrthoDB" id="8825892at2759"/>
<evidence type="ECO:0000256" key="6">
    <source>
        <dbReference type="ARBA" id="ARBA00023157"/>
    </source>
</evidence>
<dbReference type="InterPro" id="IPR042474">
    <property type="entry name" value="A33"/>
</dbReference>
<dbReference type="Ensembl" id="ENSGALT00010019643.1">
    <property type="protein sequence ID" value="ENSGALP00010011191.1"/>
    <property type="gene ID" value="ENSGALG00010008216.1"/>
</dbReference>
<feature type="domain" description="Ig-like" evidence="10">
    <location>
        <begin position="165"/>
        <end position="247"/>
    </location>
</feature>
<dbReference type="SMART" id="SM00409">
    <property type="entry name" value="IG"/>
    <property type="match status" value="2"/>
</dbReference>
<dbReference type="Gene3D" id="2.60.40.10">
    <property type="entry name" value="Immunoglobulins"/>
    <property type="match status" value="2"/>
</dbReference>
<evidence type="ECO:0000313" key="11">
    <source>
        <dbReference type="Ensembl" id="ENSGALP00010011191.1"/>
    </source>
</evidence>
<feature type="transmembrane region" description="Helical" evidence="9">
    <location>
        <begin position="255"/>
        <end position="278"/>
    </location>
</feature>
<sequence>MTHIKLSVKATLWGTSHCSVRLTATASFLLNGRPQIGHFLVTAYALTVETPIKKVEVARGNNATLRCNFNTNTFTNIGDFVVWKKITSADDAVTRYFDGLVQYGKSYENRIQFIGDVNSGDVSITIREVTMEDNGTYVCSVRLRDDPPRQSALTSLFVLIAPSKPECKIVGTAEYGQTINLTCFSHEGSPKPTYTWQSFSVQNEPRVLQTTKGEQITLKNISADTSGFYICTSTNSVGTEFCNMTVSVVPPSMNIALYAGIAGGVLAAVIVIGILAYCCCCRESKDYEETAREDEGEHTQNIPMDTQRAKDAPEDE</sequence>
<dbReference type="Pfam" id="PF13927">
    <property type="entry name" value="Ig_3"/>
    <property type="match status" value="1"/>
</dbReference>
<evidence type="ECO:0000256" key="2">
    <source>
        <dbReference type="ARBA" id="ARBA00022692"/>
    </source>
</evidence>
<dbReference type="AlphaFoldDB" id="A0A8V0XYU4"/>
<name>A0A8V0XYU4_CHICK</name>
<keyword evidence="4 9" id="KW-1133">Transmembrane helix</keyword>
<gene>
    <name evidence="11" type="primary">GPA33</name>
</gene>
<evidence type="ECO:0000256" key="9">
    <source>
        <dbReference type="SAM" id="Phobius"/>
    </source>
</evidence>
<evidence type="ECO:0000256" key="5">
    <source>
        <dbReference type="ARBA" id="ARBA00023136"/>
    </source>
</evidence>
<keyword evidence="12" id="KW-1185">Reference proteome</keyword>
<dbReference type="SMART" id="SM00406">
    <property type="entry name" value="IGv"/>
    <property type="match status" value="1"/>
</dbReference>
<dbReference type="FunFam" id="2.60.40.10:FF:004389">
    <property type="match status" value="1"/>
</dbReference>
<reference evidence="11" key="2">
    <citation type="submission" date="2025-08" db="UniProtKB">
        <authorList>
            <consortium name="Ensembl"/>
        </authorList>
    </citation>
    <scope>IDENTIFICATION</scope>
    <source>
        <strain evidence="11">broiler</strain>
    </source>
</reference>
<feature type="compositionally biased region" description="Basic and acidic residues" evidence="8">
    <location>
        <begin position="307"/>
        <end position="316"/>
    </location>
</feature>
<comment type="subcellular location">
    <subcellularLocation>
        <location evidence="1">Membrane</location>
        <topology evidence="1">Single-pass type I membrane protein</topology>
    </subcellularLocation>
</comment>
<dbReference type="InterPro" id="IPR003598">
    <property type="entry name" value="Ig_sub2"/>
</dbReference>
<protein>
    <submittedName>
        <fullName evidence="11">Glycoprotein A33</fullName>
    </submittedName>
</protein>
<feature type="domain" description="Ig-like" evidence="10">
    <location>
        <begin position="34"/>
        <end position="154"/>
    </location>
</feature>
<keyword evidence="7" id="KW-0393">Immunoglobulin domain</keyword>
<keyword evidence="2 9" id="KW-0812">Transmembrane</keyword>
<dbReference type="SUPFAM" id="SSF48726">
    <property type="entry name" value="Immunoglobulin"/>
    <property type="match status" value="2"/>
</dbReference>
<dbReference type="Proteomes" id="UP000000539">
    <property type="component" value="Chromosome 1"/>
</dbReference>
<evidence type="ECO:0000256" key="8">
    <source>
        <dbReference type="SAM" id="MobiDB-lite"/>
    </source>
</evidence>
<dbReference type="InterPro" id="IPR003599">
    <property type="entry name" value="Ig_sub"/>
</dbReference>
<organism evidence="11 12">
    <name type="scientific">Gallus gallus</name>
    <name type="common">Chicken</name>
    <dbReference type="NCBI Taxonomy" id="9031"/>
    <lineage>
        <taxon>Eukaryota</taxon>
        <taxon>Metazoa</taxon>
        <taxon>Chordata</taxon>
        <taxon>Craniata</taxon>
        <taxon>Vertebrata</taxon>
        <taxon>Euteleostomi</taxon>
        <taxon>Archelosauria</taxon>
        <taxon>Archosauria</taxon>
        <taxon>Dinosauria</taxon>
        <taxon>Saurischia</taxon>
        <taxon>Theropoda</taxon>
        <taxon>Coelurosauria</taxon>
        <taxon>Aves</taxon>
        <taxon>Neognathae</taxon>
        <taxon>Galloanserae</taxon>
        <taxon>Galliformes</taxon>
        <taxon>Phasianidae</taxon>
        <taxon>Phasianinae</taxon>
        <taxon>Gallus</taxon>
    </lineage>
</organism>
<dbReference type="PANTHER" id="PTHR44969:SF1">
    <property type="entry name" value="CELL SURFACE A33 ANTIGEN"/>
    <property type="match status" value="1"/>
</dbReference>
<evidence type="ECO:0000256" key="1">
    <source>
        <dbReference type="ARBA" id="ARBA00004479"/>
    </source>
</evidence>
<evidence type="ECO:0000313" key="12">
    <source>
        <dbReference type="Proteomes" id="UP000000539"/>
    </source>
</evidence>
<proteinExistence type="predicted"/>
<evidence type="ECO:0000256" key="3">
    <source>
        <dbReference type="ARBA" id="ARBA00022729"/>
    </source>
</evidence>
<accession>A0A8V0XYU4</accession>
<dbReference type="FunFam" id="2.60.40.10:FF:000095">
    <property type="entry name" value="immunoglobulin superfamily member 11 isoform X1"/>
    <property type="match status" value="1"/>
</dbReference>
<dbReference type="GeneTree" id="ENSGT00940000160248"/>
<dbReference type="FunCoup" id="A0A8V0XYU4">
    <property type="interactions" value="2"/>
</dbReference>
<dbReference type="PANTHER" id="PTHR44969">
    <property type="entry name" value="CELL SURFACE A33 ANTIGEN"/>
    <property type="match status" value="1"/>
</dbReference>
<dbReference type="InterPro" id="IPR007110">
    <property type="entry name" value="Ig-like_dom"/>
</dbReference>
<keyword evidence="6" id="KW-1015">Disulfide bond</keyword>
<dbReference type="SMART" id="SM00408">
    <property type="entry name" value="IGc2"/>
    <property type="match status" value="2"/>
</dbReference>
<dbReference type="InterPro" id="IPR013106">
    <property type="entry name" value="Ig_V-set"/>
</dbReference>
<dbReference type="Pfam" id="PF07686">
    <property type="entry name" value="V-set"/>
    <property type="match status" value="1"/>
</dbReference>
<reference evidence="11" key="3">
    <citation type="submission" date="2025-09" db="UniProtKB">
        <authorList>
            <consortium name="Ensembl"/>
        </authorList>
    </citation>
    <scope>IDENTIFICATION</scope>
    <source>
        <strain evidence="11">broiler</strain>
    </source>
</reference>
<evidence type="ECO:0000256" key="7">
    <source>
        <dbReference type="ARBA" id="ARBA00023319"/>
    </source>
</evidence>
<evidence type="ECO:0000256" key="4">
    <source>
        <dbReference type="ARBA" id="ARBA00022989"/>
    </source>
</evidence>
<dbReference type="InterPro" id="IPR036179">
    <property type="entry name" value="Ig-like_dom_sf"/>
</dbReference>
<evidence type="ECO:0000259" key="10">
    <source>
        <dbReference type="PROSITE" id="PS50835"/>
    </source>
</evidence>
<keyword evidence="5 9" id="KW-0472">Membrane</keyword>
<dbReference type="PROSITE" id="PS50835">
    <property type="entry name" value="IG_LIKE"/>
    <property type="match status" value="2"/>
</dbReference>
<keyword evidence="3" id="KW-0732">Signal</keyword>
<dbReference type="GO" id="GO:0005886">
    <property type="term" value="C:plasma membrane"/>
    <property type="evidence" value="ECO:0000318"/>
    <property type="project" value="GO_Central"/>
</dbReference>
<feature type="region of interest" description="Disordered" evidence="8">
    <location>
        <begin position="290"/>
        <end position="316"/>
    </location>
</feature>